<evidence type="ECO:0000256" key="1">
    <source>
        <dbReference type="ARBA" id="ARBA00006484"/>
    </source>
</evidence>
<keyword evidence="2" id="KW-0560">Oxidoreductase</keyword>
<dbReference type="PANTHER" id="PTHR44229:SF8">
    <property type="entry name" value="ALCOHOL DEHYDROGENASE-RELATED"/>
    <property type="match status" value="1"/>
</dbReference>
<comment type="caution">
    <text evidence="4">The sequence shown here is derived from an EMBL/GenBank/DDBJ whole genome shotgun (WGS) entry which is preliminary data.</text>
</comment>
<dbReference type="GO" id="GO:0005737">
    <property type="term" value="C:cytoplasm"/>
    <property type="evidence" value="ECO:0007669"/>
    <property type="project" value="TreeGrafter"/>
</dbReference>
<dbReference type="PRINTS" id="PR00080">
    <property type="entry name" value="SDRFAMILY"/>
</dbReference>
<gene>
    <name evidence="4" type="ORF">O3G_MSEX007867</name>
</gene>
<dbReference type="GO" id="GO:0016616">
    <property type="term" value="F:oxidoreductase activity, acting on the CH-OH group of donors, NAD or NADP as acceptor"/>
    <property type="evidence" value="ECO:0007669"/>
    <property type="project" value="TreeGrafter"/>
</dbReference>
<keyword evidence="5" id="KW-1185">Reference proteome</keyword>
<name>A0A922CNL7_MANSE</name>
<dbReference type="SUPFAM" id="SSF51735">
    <property type="entry name" value="NAD(P)-binding Rossmann-fold domains"/>
    <property type="match status" value="1"/>
</dbReference>
<dbReference type="InterPro" id="IPR002347">
    <property type="entry name" value="SDR_fam"/>
</dbReference>
<evidence type="ECO:0000256" key="2">
    <source>
        <dbReference type="ARBA" id="ARBA00023002"/>
    </source>
</evidence>
<organism evidence="4 5">
    <name type="scientific">Manduca sexta</name>
    <name type="common">Tobacco hawkmoth</name>
    <name type="synonym">Tobacco hornworm</name>
    <dbReference type="NCBI Taxonomy" id="7130"/>
    <lineage>
        <taxon>Eukaryota</taxon>
        <taxon>Metazoa</taxon>
        <taxon>Ecdysozoa</taxon>
        <taxon>Arthropoda</taxon>
        <taxon>Hexapoda</taxon>
        <taxon>Insecta</taxon>
        <taxon>Pterygota</taxon>
        <taxon>Neoptera</taxon>
        <taxon>Endopterygota</taxon>
        <taxon>Lepidoptera</taxon>
        <taxon>Glossata</taxon>
        <taxon>Ditrysia</taxon>
        <taxon>Bombycoidea</taxon>
        <taxon>Sphingidae</taxon>
        <taxon>Sphinginae</taxon>
        <taxon>Sphingini</taxon>
        <taxon>Manduca</taxon>
    </lineage>
</organism>
<evidence type="ECO:0008006" key="6">
    <source>
        <dbReference type="Google" id="ProtNLM"/>
    </source>
</evidence>
<dbReference type="EMBL" id="JH668432">
    <property type="protein sequence ID" value="KAG6452917.1"/>
    <property type="molecule type" value="Genomic_DNA"/>
</dbReference>
<protein>
    <recommendedName>
        <fullName evidence="6">Alcohol dehydrogenase</fullName>
    </recommendedName>
</protein>
<evidence type="ECO:0000313" key="4">
    <source>
        <dbReference type="EMBL" id="KAG6452917.1"/>
    </source>
</evidence>
<accession>A0A922CNL7</accession>
<sequence>MNCITITHCKLVHCTVNMFDLKHKIVLLTGGANGIGAAIVQAFLREGVKHIAILDIDVSSGNSLENEMNETYGDEKVKYYQCDVSKDEQLLETFNIVHDRNSYIDIVINNAGLTDESNTSNIRSEIEVNYIALVNGTLKALEMMRVDRGGRGGTVINISSIACLCQLAPALFVYLGTKSAVLQFSNCIGREEYYTKTGVRVITVCFGNTDTTIMQKLKSFDEEINKEMQEIIKLYPMQSQESAAKGVVDVLKNGKSGSTWLVANDKPAVDYSSHVTDAYKIMAKHLND</sequence>
<dbReference type="PANTHER" id="PTHR44229">
    <property type="entry name" value="15-HYDROXYPROSTAGLANDIN DEHYDROGENASE [NAD(+)]"/>
    <property type="match status" value="1"/>
</dbReference>
<dbReference type="PRINTS" id="PR00081">
    <property type="entry name" value="GDHRDH"/>
</dbReference>
<dbReference type="Proteomes" id="UP000791440">
    <property type="component" value="Unassembled WGS sequence"/>
</dbReference>
<evidence type="ECO:0000313" key="5">
    <source>
        <dbReference type="Proteomes" id="UP000791440"/>
    </source>
</evidence>
<reference evidence="4" key="1">
    <citation type="journal article" date="2016" name="Insect Biochem. Mol. Biol.">
        <title>Multifaceted biological insights from a draft genome sequence of the tobacco hornworm moth, Manduca sexta.</title>
        <authorList>
            <person name="Kanost M.R."/>
            <person name="Arrese E.L."/>
            <person name="Cao X."/>
            <person name="Chen Y.R."/>
            <person name="Chellapilla S."/>
            <person name="Goldsmith M.R."/>
            <person name="Grosse-Wilde E."/>
            <person name="Heckel D.G."/>
            <person name="Herndon N."/>
            <person name="Jiang H."/>
            <person name="Papanicolaou A."/>
            <person name="Qu J."/>
            <person name="Soulages J.L."/>
            <person name="Vogel H."/>
            <person name="Walters J."/>
            <person name="Waterhouse R.M."/>
            <person name="Ahn S.J."/>
            <person name="Almeida F.C."/>
            <person name="An C."/>
            <person name="Aqrawi P."/>
            <person name="Bretschneider A."/>
            <person name="Bryant W.B."/>
            <person name="Bucks S."/>
            <person name="Chao H."/>
            <person name="Chevignon G."/>
            <person name="Christen J.M."/>
            <person name="Clarke D.F."/>
            <person name="Dittmer N.T."/>
            <person name="Ferguson L.C.F."/>
            <person name="Garavelou S."/>
            <person name="Gordon K.H.J."/>
            <person name="Gunaratna R.T."/>
            <person name="Han Y."/>
            <person name="Hauser F."/>
            <person name="He Y."/>
            <person name="Heidel-Fischer H."/>
            <person name="Hirsh A."/>
            <person name="Hu Y."/>
            <person name="Jiang H."/>
            <person name="Kalra D."/>
            <person name="Klinner C."/>
            <person name="Konig C."/>
            <person name="Kovar C."/>
            <person name="Kroll A.R."/>
            <person name="Kuwar S.S."/>
            <person name="Lee S.L."/>
            <person name="Lehman R."/>
            <person name="Li K."/>
            <person name="Li Z."/>
            <person name="Liang H."/>
            <person name="Lovelace S."/>
            <person name="Lu Z."/>
            <person name="Mansfield J.H."/>
            <person name="McCulloch K.J."/>
            <person name="Mathew T."/>
            <person name="Morton B."/>
            <person name="Muzny D.M."/>
            <person name="Neunemann D."/>
            <person name="Ongeri F."/>
            <person name="Pauchet Y."/>
            <person name="Pu L.L."/>
            <person name="Pyrousis I."/>
            <person name="Rao X.J."/>
            <person name="Redding A."/>
            <person name="Roesel C."/>
            <person name="Sanchez-Gracia A."/>
            <person name="Schaack S."/>
            <person name="Shukla A."/>
            <person name="Tetreau G."/>
            <person name="Wang Y."/>
            <person name="Xiong G.H."/>
            <person name="Traut W."/>
            <person name="Walsh T.K."/>
            <person name="Worley K.C."/>
            <person name="Wu D."/>
            <person name="Wu W."/>
            <person name="Wu Y.Q."/>
            <person name="Zhang X."/>
            <person name="Zou Z."/>
            <person name="Zucker H."/>
            <person name="Briscoe A.D."/>
            <person name="Burmester T."/>
            <person name="Clem R.J."/>
            <person name="Feyereisen R."/>
            <person name="Grimmelikhuijzen C.J.P."/>
            <person name="Hamodrakas S.J."/>
            <person name="Hansson B.S."/>
            <person name="Huguet E."/>
            <person name="Jermiin L.S."/>
            <person name="Lan Q."/>
            <person name="Lehman H.K."/>
            <person name="Lorenzen M."/>
            <person name="Merzendorfer H."/>
            <person name="Michalopoulos I."/>
            <person name="Morton D.B."/>
            <person name="Muthukrishnan S."/>
            <person name="Oakeshott J.G."/>
            <person name="Palmer W."/>
            <person name="Park Y."/>
            <person name="Passarelli A.L."/>
            <person name="Rozas J."/>
            <person name="Schwartz L.M."/>
            <person name="Smith W."/>
            <person name="Southgate A."/>
            <person name="Vilcinskas A."/>
            <person name="Vogt R."/>
            <person name="Wang P."/>
            <person name="Werren J."/>
            <person name="Yu X.Q."/>
            <person name="Zhou J.J."/>
            <person name="Brown S.J."/>
            <person name="Scherer S.E."/>
            <person name="Richards S."/>
            <person name="Blissard G.W."/>
        </authorList>
    </citation>
    <scope>NUCLEOTIDE SEQUENCE</scope>
</reference>
<dbReference type="Gene3D" id="3.40.50.720">
    <property type="entry name" value="NAD(P)-binding Rossmann-like Domain"/>
    <property type="match status" value="1"/>
</dbReference>
<dbReference type="InterPro" id="IPR036291">
    <property type="entry name" value="NAD(P)-bd_dom_sf"/>
</dbReference>
<dbReference type="OrthoDB" id="417891at2759"/>
<proteinExistence type="inferred from homology"/>
<reference evidence="4" key="2">
    <citation type="submission" date="2020-12" db="EMBL/GenBank/DDBJ databases">
        <authorList>
            <person name="Kanost M."/>
        </authorList>
    </citation>
    <scope>NUCLEOTIDE SEQUENCE</scope>
</reference>
<dbReference type="AlphaFoldDB" id="A0A922CNL7"/>
<evidence type="ECO:0000256" key="3">
    <source>
        <dbReference type="RuleBase" id="RU000363"/>
    </source>
</evidence>
<dbReference type="Pfam" id="PF00106">
    <property type="entry name" value="adh_short"/>
    <property type="match status" value="1"/>
</dbReference>
<comment type="similarity">
    <text evidence="1 3">Belongs to the short-chain dehydrogenases/reductases (SDR) family.</text>
</comment>